<feature type="non-terminal residue" evidence="2">
    <location>
        <position position="1"/>
    </location>
</feature>
<evidence type="ECO:0000313" key="2">
    <source>
        <dbReference type="EMBL" id="CAB4002540.1"/>
    </source>
</evidence>
<organism evidence="2 3">
    <name type="scientific">Paramuricea clavata</name>
    <name type="common">Red gorgonian</name>
    <name type="synonym">Violescent sea-whip</name>
    <dbReference type="NCBI Taxonomy" id="317549"/>
    <lineage>
        <taxon>Eukaryota</taxon>
        <taxon>Metazoa</taxon>
        <taxon>Cnidaria</taxon>
        <taxon>Anthozoa</taxon>
        <taxon>Octocorallia</taxon>
        <taxon>Malacalcyonacea</taxon>
        <taxon>Plexauridae</taxon>
        <taxon>Paramuricea</taxon>
    </lineage>
</organism>
<sequence>CLEGEAAVKVLGYSEVACEAAKNRLIRKYGGVRRNVQAKELERFADILERTVVTLKENKRESDLKAGTLYGIVLEKVPEMLLSQYYRWLKEQKKEESLETLNCWIAEKTEYQTHAAKRKRGFSRGREDRKGDEKSGRRITGVDSKNRLVQRGLVTRSGKWLNVLDCANNALEIITLEKTVSEVEFAQSQGATRITTNCYMKYQTKNHQSKTHHPPRRGMPVTKPLWKQSKNMKSVALRTVPIILKNDKKRLLVNCFLDEGSETTYVNEDVIEQLGLREEKERVTVQVANPQQVTFMSATFEIGIESVDGKVNSVIVPKTSQKICGRMKPTNWVKIKDR</sequence>
<evidence type="ECO:0000313" key="3">
    <source>
        <dbReference type="Proteomes" id="UP001152795"/>
    </source>
</evidence>
<feature type="compositionally biased region" description="Basic and acidic residues" evidence="1">
    <location>
        <begin position="124"/>
        <end position="136"/>
    </location>
</feature>
<protein>
    <submittedName>
        <fullName evidence="2">Uncharacterized protein</fullName>
    </submittedName>
</protein>
<dbReference type="AlphaFoldDB" id="A0A6S7HHD2"/>
<name>A0A6S7HHD2_PARCT</name>
<gene>
    <name evidence="2" type="ORF">PACLA_8A058443</name>
</gene>
<proteinExistence type="predicted"/>
<comment type="caution">
    <text evidence="2">The sequence shown here is derived from an EMBL/GenBank/DDBJ whole genome shotgun (WGS) entry which is preliminary data.</text>
</comment>
<keyword evidence="3" id="KW-1185">Reference proteome</keyword>
<dbReference type="EMBL" id="CACRXK020004381">
    <property type="protein sequence ID" value="CAB4002540.1"/>
    <property type="molecule type" value="Genomic_DNA"/>
</dbReference>
<reference evidence="2" key="1">
    <citation type="submission" date="2020-04" db="EMBL/GenBank/DDBJ databases">
        <authorList>
            <person name="Alioto T."/>
            <person name="Alioto T."/>
            <person name="Gomez Garrido J."/>
        </authorList>
    </citation>
    <scope>NUCLEOTIDE SEQUENCE</scope>
    <source>
        <strain evidence="2">A484AB</strain>
    </source>
</reference>
<dbReference type="Proteomes" id="UP001152795">
    <property type="component" value="Unassembled WGS sequence"/>
</dbReference>
<accession>A0A6S7HHD2</accession>
<evidence type="ECO:0000256" key="1">
    <source>
        <dbReference type="SAM" id="MobiDB-lite"/>
    </source>
</evidence>
<dbReference type="OrthoDB" id="8037641at2759"/>
<feature type="region of interest" description="Disordered" evidence="1">
    <location>
        <begin position="116"/>
        <end position="142"/>
    </location>
</feature>